<sequence length="166" mass="17823">MLEIRPAALSEFSLLPELEAEADLRFECLVPPISASDFPAPGTAADNAQALHIMVAGRPPRGFVRLVAIDGRAHLEQLAVSLDYGRQGIGRALVHAAKAWARESGFHEMTLSTFADVPFNGPFYASCGFVEILPEELTAGLQAVRRQEIALGLDVAGRRIAMISAV</sequence>
<dbReference type="InterPro" id="IPR000182">
    <property type="entry name" value="GNAT_dom"/>
</dbReference>
<dbReference type="PROSITE" id="PS51186">
    <property type="entry name" value="GNAT"/>
    <property type="match status" value="1"/>
</dbReference>
<dbReference type="EMBL" id="JBHSCQ010000004">
    <property type="protein sequence ID" value="MFC4264499.1"/>
    <property type="molecule type" value="Genomic_DNA"/>
</dbReference>
<evidence type="ECO:0000256" key="1">
    <source>
        <dbReference type="ARBA" id="ARBA00022679"/>
    </source>
</evidence>
<dbReference type="InterPro" id="IPR016181">
    <property type="entry name" value="Acyl_CoA_acyltransferase"/>
</dbReference>
<evidence type="ECO:0000313" key="5">
    <source>
        <dbReference type="Proteomes" id="UP001595773"/>
    </source>
</evidence>
<dbReference type="EC" id="2.3.1.-" evidence="4"/>
<evidence type="ECO:0000256" key="2">
    <source>
        <dbReference type="ARBA" id="ARBA00023315"/>
    </source>
</evidence>
<dbReference type="RefSeq" id="WP_230067677.1">
    <property type="nucleotide sequence ID" value="NZ_BAABLL010000001.1"/>
</dbReference>
<dbReference type="GO" id="GO:0016746">
    <property type="term" value="F:acyltransferase activity"/>
    <property type="evidence" value="ECO:0007669"/>
    <property type="project" value="UniProtKB-KW"/>
</dbReference>
<evidence type="ECO:0000259" key="3">
    <source>
        <dbReference type="PROSITE" id="PS51186"/>
    </source>
</evidence>
<dbReference type="Gene3D" id="3.40.630.30">
    <property type="match status" value="1"/>
</dbReference>
<keyword evidence="5" id="KW-1185">Reference proteome</keyword>
<comment type="caution">
    <text evidence="4">The sequence shown here is derived from an EMBL/GenBank/DDBJ whole genome shotgun (WGS) entry which is preliminary data.</text>
</comment>
<feature type="domain" description="N-acetyltransferase" evidence="3">
    <location>
        <begin position="2"/>
        <end position="148"/>
    </location>
</feature>
<keyword evidence="1 4" id="KW-0808">Transferase</keyword>
<dbReference type="Pfam" id="PF00583">
    <property type="entry name" value="Acetyltransf_1"/>
    <property type="match status" value="1"/>
</dbReference>
<name>A0ABV8QZJ3_9MICC</name>
<dbReference type="PANTHER" id="PTHR43877">
    <property type="entry name" value="AMINOALKYLPHOSPHONATE N-ACETYLTRANSFERASE-RELATED-RELATED"/>
    <property type="match status" value="1"/>
</dbReference>
<keyword evidence="2 4" id="KW-0012">Acyltransferase</keyword>
<dbReference type="InterPro" id="IPR050832">
    <property type="entry name" value="Bact_Acetyltransf"/>
</dbReference>
<dbReference type="Proteomes" id="UP001595773">
    <property type="component" value="Unassembled WGS sequence"/>
</dbReference>
<reference evidence="5" key="1">
    <citation type="journal article" date="2019" name="Int. J. Syst. Evol. Microbiol.">
        <title>The Global Catalogue of Microorganisms (GCM) 10K type strain sequencing project: providing services to taxonomists for standard genome sequencing and annotation.</title>
        <authorList>
            <consortium name="The Broad Institute Genomics Platform"/>
            <consortium name="The Broad Institute Genome Sequencing Center for Infectious Disease"/>
            <person name="Wu L."/>
            <person name="Ma J."/>
        </authorList>
    </citation>
    <scope>NUCLEOTIDE SEQUENCE [LARGE SCALE GENOMIC DNA]</scope>
    <source>
        <strain evidence="5">CGMCC 1.10698</strain>
    </source>
</reference>
<accession>A0ABV8QZJ3</accession>
<proteinExistence type="predicted"/>
<dbReference type="SUPFAM" id="SSF55729">
    <property type="entry name" value="Acyl-CoA N-acyltransferases (Nat)"/>
    <property type="match status" value="1"/>
</dbReference>
<dbReference type="CDD" id="cd04301">
    <property type="entry name" value="NAT_SF"/>
    <property type="match status" value="1"/>
</dbReference>
<organism evidence="4 5">
    <name type="scientific">Arthrobacter cryoconiti</name>
    <dbReference type="NCBI Taxonomy" id="748907"/>
    <lineage>
        <taxon>Bacteria</taxon>
        <taxon>Bacillati</taxon>
        <taxon>Actinomycetota</taxon>
        <taxon>Actinomycetes</taxon>
        <taxon>Micrococcales</taxon>
        <taxon>Micrococcaceae</taxon>
        <taxon>Arthrobacter</taxon>
    </lineage>
</organism>
<protein>
    <submittedName>
        <fullName evidence="4">GNAT family N-acetyltransferase</fullName>
        <ecNumber evidence="4">2.3.1.-</ecNumber>
    </submittedName>
</protein>
<evidence type="ECO:0000313" key="4">
    <source>
        <dbReference type="EMBL" id="MFC4264499.1"/>
    </source>
</evidence>
<gene>
    <name evidence="4" type="ORF">ACFOW9_02670</name>
</gene>